<dbReference type="InterPro" id="IPR005821">
    <property type="entry name" value="Ion_trans_dom"/>
</dbReference>
<evidence type="ECO:0000256" key="4">
    <source>
        <dbReference type="ARBA" id="ARBA00022989"/>
    </source>
</evidence>
<dbReference type="Gene3D" id="1.10.287.70">
    <property type="match status" value="1"/>
</dbReference>
<comment type="subcellular location">
    <subcellularLocation>
        <location evidence="1">Membrane</location>
        <topology evidence="1">Multi-pass membrane protein</topology>
    </subcellularLocation>
</comment>
<feature type="region of interest" description="Disordered" evidence="7">
    <location>
        <begin position="86"/>
        <end position="106"/>
    </location>
</feature>
<feature type="compositionally biased region" description="Low complexity" evidence="7">
    <location>
        <begin position="169"/>
        <end position="179"/>
    </location>
</feature>
<dbReference type="GO" id="GO:0098855">
    <property type="term" value="C:HCN channel complex"/>
    <property type="evidence" value="ECO:0007669"/>
    <property type="project" value="TreeGrafter"/>
</dbReference>
<evidence type="ECO:0000256" key="2">
    <source>
        <dbReference type="ARBA" id="ARBA00022448"/>
    </source>
</evidence>
<dbReference type="CDD" id="cd00038">
    <property type="entry name" value="CAP_ED"/>
    <property type="match status" value="1"/>
</dbReference>
<dbReference type="InterPro" id="IPR018490">
    <property type="entry name" value="cNMP-bd_dom_sf"/>
</dbReference>
<keyword evidence="4 8" id="KW-1133">Transmembrane helix</keyword>
<evidence type="ECO:0000256" key="7">
    <source>
        <dbReference type="SAM" id="MobiDB-lite"/>
    </source>
</evidence>
<feature type="compositionally biased region" description="Polar residues" evidence="7">
    <location>
        <begin position="300"/>
        <end position="316"/>
    </location>
</feature>
<evidence type="ECO:0000313" key="11">
    <source>
        <dbReference type="Proteomes" id="UP000193642"/>
    </source>
</evidence>
<gene>
    <name evidence="10" type="ORF">BCR33DRAFT_782803</name>
</gene>
<dbReference type="PROSITE" id="PS50042">
    <property type="entry name" value="CNMP_BINDING_3"/>
    <property type="match status" value="1"/>
</dbReference>
<keyword evidence="2" id="KW-0813">Transport</keyword>
<keyword evidence="6 8" id="KW-0472">Membrane</keyword>
<evidence type="ECO:0000313" key="10">
    <source>
        <dbReference type="EMBL" id="ORY47712.1"/>
    </source>
</evidence>
<dbReference type="SUPFAM" id="SSF81324">
    <property type="entry name" value="Voltage-gated potassium channels"/>
    <property type="match status" value="1"/>
</dbReference>
<evidence type="ECO:0000256" key="5">
    <source>
        <dbReference type="ARBA" id="ARBA00023065"/>
    </source>
</evidence>
<dbReference type="OrthoDB" id="421226at2759"/>
<evidence type="ECO:0000256" key="6">
    <source>
        <dbReference type="ARBA" id="ARBA00023136"/>
    </source>
</evidence>
<feature type="transmembrane region" description="Helical" evidence="8">
    <location>
        <begin position="618"/>
        <end position="645"/>
    </location>
</feature>
<dbReference type="SMART" id="SM00100">
    <property type="entry name" value="cNMP"/>
    <property type="match status" value="1"/>
</dbReference>
<reference evidence="10 11" key="1">
    <citation type="submission" date="2016-07" db="EMBL/GenBank/DDBJ databases">
        <title>Pervasive Adenine N6-methylation of Active Genes in Fungi.</title>
        <authorList>
            <consortium name="DOE Joint Genome Institute"/>
            <person name="Mondo S.J."/>
            <person name="Dannebaum R.O."/>
            <person name="Kuo R.C."/>
            <person name="Labutti K."/>
            <person name="Haridas S."/>
            <person name="Kuo A."/>
            <person name="Salamov A."/>
            <person name="Ahrendt S.R."/>
            <person name="Lipzen A."/>
            <person name="Sullivan W."/>
            <person name="Andreopoulos W.B."/>
            <person name="Clum A."/>
            <person name="Lindquist E."/>
            <person name="Daum C."/>
            <person name="Ramamoorthy G.K."/>
            <person name="Gryganskyi A."/>
            <person name="Culley D."/>
            <person name="Magnuson J.K."/>
            <person name="James T.Y."/>
            <person name="O'Malley M.A."/>
            <person name="Stajich J.E."/>
            <person name="Spatafora J.W."/>
            <person name="Visel A."/>
            <person name="Grigoriev I.V."/>
        </authorList>
    </citation>
    <scope>NUCLEOTIDE SEQUENCE [LARGE SCALE GENOMIC DNA]</scope>
    <source>
        <strain evidence="10 11">JEL800</strain>
    </source>
</reference>
<feature type="transmembrane region" description="Helical" evidence="8">
    <location>
        <begin position="485"/>
        <end position="502"/>
    </location>
</feature>
<feature type="compositionally biased region" description="Polar residues" evidence="7">
    <location>
        <begin position="187"/>
        <end position="199"/>
    </location>
</feature>
<dbReference type="Proteomes" id="UP000193642">
    <property type="component" value="Unassembled WGS sequence"/>
</dbReference>
<dbReference type="GO" id="GO:0003254">
    <property type="term" value="P:regulation of membrane depolarization"/>
    <property type="evidence" value="ECO:0007669"/>
    <property type="project" value="TreeGrafter"/>
</dbReference>
<dbReference type="Pfam" id="PF00027">
    <property type="entry name" value="cNMP_binding"/>
    <property type="match status" value="1"/>
</dbReference>
<dbReference type="Gene3D" id="1.10.287.630">
    <property type="entry name" value="Helix hairpin bin"/>
    <property type="match status" value="1"/>
</dbReference>
<feature type="region of interest" description="Disordered" evidence="7">
    <location>
        <begin position="166"/>
        <end position="200"/>
    </location>
</feature>
<feature type="transmembrane region" description="Helical" evidence="8">
    <location>
        <begin position="538"/>
        <end position="560"/>
    </location>
</feature>
<dbReference type="EMBL" id="MCGO01000013">
    <property type="protein sequence ID" value="ORY47712.1"/>
    <property type="molecule type" value="Genomic_DNA"/>
</dbReference>
<dbReference type="SUPFAM" id="SSF51206">
    <property type="entry name" value="cAMP-binding domain-like"/>
    <property type="match status" value="1"/>
</dbReference>
<feature type="region of interest" description="Disordered" evidence="7">
    <location>
        <begin position="253"/>
        <end position="333"/>
    </location>
</feature>
<evidence type="ECO:0000256" key="3">
    <source>
        <dbReference type="ARBA" id="ARBA00022692"/>
    </source>
</evidence>
<protein>
    <recommendedName>
        <fullName evidence="9">Cyclic nucleotide-binding domain-containing protein</fullName>
    </recommendedName>
</protein>
<sequence length="822" mass="93189">MPHQQKFRELKYHLLQKIESLKSEFIAKTDELMNIVIFLDPFTSGNQNDESSQLARSFDFGSHLELGVRFTAEDYTAAMSGNKTKRSSIYSEKRTQAHHKEKGPQELGQLISNDAFDESDSQIALHRKNTNTSVHSSPKPIRTKLYGGGDLLSVSTFSVASGMLRRKSSNGSTFSTSSGITEKPRKFQTTNKPRQQSLFGNAAFDQFATITQSKDEDESGPPPPKKGISSSKARWGAIKATVQLKSVARNAKGLRESTVSAPETPVNKPASEFDKSKEVSITVEPADPVVSGNEEEARLSRNQRVSFQSTSTSPATRNFPLQRDAEDRKSNARKSAKDEFQNQYFALWFLLPAYDNKGRLLNLEQFDRSDFDDATFRLCGFHPRSVFISYWDFTMAGIYACALWLIPFSICYQSTRWDLFPSPSVPSTFTTTISVIYTIIFALDSTISALTPHPVSVYAMCSFRDYEISRQSLPVWLRTWFKQDFVYHFLSVIPFDLIFLSFDCSPFLQLFRVLRLVTALPRVFKCAMIKRMKSNAEAIVGTGVAQIFPICIMIAFVIHWNACLMYLFGKWAGFVGWEKAWDDFQNASIGGFYAWTFYQTMGNMLPMSFMFHTVIEQVLGVCSMVVGSIMFATLIGAISAATLSYDTSGRLYNEKMDELVDYMKWKNFSDETKDRLISYYETKYRGKYFEEENLLANMNESLRTEVSLHNTRKLIEQVPFLRRQENDGRDFITKQGDSGLDMFFILQGKVNVLVNDTKVVSLYDGSYIGEVALITKSLRTASVQAALPSVLYRLTCDDFNKILTDFIDMKMRVEALAKIKNG</sequence>
<dbReference type="AlphaFoldDB" id="A0A1Y2CL12"/>
<keyword evidence="3 8" id="KW-0812">Transmembrane</keyword>
<dbReference type="InterPro" id="IPR014710">
    <property type="entry name" value="RmlC-like_jellyroll"/>
</dbReference>
<dbReference type="PANTHER" id="PTHR45689:SF5">
    <property type="entry name" value="I[[H]] CHANNEL, ISOFORM E"/>
    <property type="match status" value="1"/>
</dbReference>
<feature type="compositionally biased region" description="Basic and acidic residues" evidence="7">
    <location>
        <begin position="323"/>
        <end position="333"/>
    </location>
</feature>
<evidence type="ECO:0000256" key="1">
    <source>
        <dbReference type="ARBA" id="ARBA00004141"/>
    </source>
</evidence>
<feature type="region of interest" description="Disordered" evidence="7">
    <location>
        <begin position="212"/>
        <end position="234"/>
    </location>
</feature>
<keyword evidence="5" id="KW-0406">Ion transport</keyword>
<name>A0A1Y2CL12_9FUNG</name>
<evidence type="ECO:0000259" key="9">
    <source>
        <dbReference type="PROSITE" id="PS50042"/>
    </source>
</evidence>
<dbReference type="GO" id="GO:0005249">
    <property type="term" value="F:voltage-gated potassium channel activity"/>
    <property type="evidence" value="ECO:0007669"/>
    <property type="project" value="TreeGrafter"/>
</dbReference>
<dbReference type="GO" id="GO:0035725">
    <property type="term" value="P:sodium ion transmembrane transport"/>
    <property type="evidence" value="ECO:0007669"/>
    <property type="project" value="TreeGrafter"/>
</dbReference>
<dbReference type="InterPro" id="IPR018488">
    <property type="entry name" value="cNMP-bd_CS"/>
</dbReference>
<dbReference type="Pfam" id="PF00520">
    <property type="entry name" value="Ion_trans"/>
    <property type="match status" value="1"/>
</dbReference>
<feature type="transmembrane region" description="Helical" evidence="8">
    <location>
        <begin position="390"/>
        <end position="412"/>
    </location>
</feature>
<feature type="domain" description="Cyclic nucleotide-binding" evidence="9">
    <location>
        <begin position="694"/>
        <end position="812"/>
    </location>
</feature>
<accession>A0A1Y2CL12</accession>
<evidence type="ECO:0000256" key="8">
    <source>
        <dbReference type="SAM" id="Phobius"/>
    </source>
</evidence>
<dbReference type="Gene3D" id="2.60.120.10">
    <property type="entry name" value="Jelly Rolls"/>
    <property type="match status" value="1"/>
</dbReference>
<dbReference type="InterPro" id="IPR051413">
    <property type="entry name" value="K/Na_HCN_channel"/>
</dbReference>
<keyword evidence="11" id="KW-1185">Reference proteome</keyword>
<feature type="transmembrane region" description="Helical" evidence="8">
    <location>
        <begin position="424"/>
        <end position="443"/>
    </location>
</feature>
<dbReference type="PANTHER" id="PTHR45689">
    <property type="entry name" value="I[[H]] CHANNEL, ISOFORM E"/>
    <property type="match status" value="1"/>
</dbReference>
<comment type="caution">
    <text evidence="10">The sequence shown here is derived from an EMBL/GenBank/DDBJ whole genome shotgun (WGS) entry which is preliminary data.</text>
</comment>
<organism evidence="10 11">
    <name type="scientific">Rhizoclosmatium globosum</name>
    <dbReference type="NCBI Taxonomy" id="329046"/>
    <lineage>
        <taxon>Eukaryota</taxon>
        <taxon>Fungi</taxon>
        <taxon>Fungi incertae sedis</taxon>
        <taxon>Chytridiomycota</taxon>
        <taxon>Chytridiomycota incertae sedis</taxon>
        <taxon>Chytridiomycetes</taxon>
        <taxon>Chytridiales</taxon>
        <taxon>Chytriomycetaceae</taxon>
        <taxon>Rhizoclosmatium</taxon>
    </lineage>
</organism>
<proteinExistence type="predicted"/>
<dbReference type="PROSITE" id="PS00889">
    <property type="entry name" value="CNMP_BINDING_2"/>
    <property type="match status" value="1"/>
</dbReference>
<dbReference type="InterPro" id="IPR000595">
    <property type="entry name" value="cNMP-bd_dom"/>
</dbReference>